<name>A0A9P8PN25_9ASCO</name>
<protein>
    <submittedName>
        <fullName evidence="3">Uncharacterized protein</fullName>
    </submittedName>
</protein>
<dbReference type="Proteomes" id="UP000769528">
    <property type="component" value="Unassembled WGS sequence"/>
</dbReference>
<feature type="coiled-coil region" evidence="1">
    <location>
        <begin position="47"/>
        <end position="77"/>
    </location>
</feature>
<dbReference type="AlphaFoldDB" id="A0A9P8PN25"/>
<sequence>MNPEHELNSKKRSFHQTDSSGLNNKLSKFQQSSLEKNVDFNALQSALDLLGSRLNSIEKEIKELNNLKKTIKSAKDLKSIKSHLFSRENYLNEISYRGAFIKCPKINWNDNYSIDLDKLNDWSKLDEYGISESYEILAKDNIF</sequence>
<reference evidence="3" key="1">
    <citation type="journal article" date="2021" name="Open Biol.">
        <title>Shared evolutionary footprints suggest mitochondrial oxidative damage underlies multiple complex I losses in fungi.</title>
        <authorList>
            <person name="Schikora-Tamarit M.A."/>
            <person name="Marcet-Houben M."/>
            <person name="Nosek J."/>
            <person name="Gabaldon T."/>
        </authorList>
    </citation>
    <scope>NUCLEOTIDE SEQUENCE</scope>
    <source>
        <strain evidence="3">CBS6341</strain>
    </source>
</reference>
<comment type="caution">
    <text evidence="3">The sequence shown here is derived from an EMBL/GenBank/DDBJ whole genome shotgun (WGS) entry which is preliminary data.</text>
</comment>
<gene>
    <name evidence="3" type="ORF">WICMUC_002888</name>
</gene>
<evidence type="ECO:0000256" key="2">
    <source>
        <dbReference type="SAM" id="MobiDB-lite"/>
    </source>
</evidence>
<keyword evidence="1" id="KW-0175">Coiled coil</keyword>
<evidence type="ECO:0000313" key="4">
    <source>
        <dbReference type="Proteomes" id="UP000769528"/>
    </source>
</evidence>
<evidence type="ECO:0000256" key="1">
    <source>
        <dbReference type="SAM" id="Coils"/>
    </source>
</evidence>
<reference evidence="3" key="2">
    <citation type="submission" date="2021-01" db="EMBL/GenBank/DDBJ databases">
        <authorList>
            <person name="Schikora-Tamarit M.A."/>
        </authorList>
    </citation>
    <scope>NUCLEOTIDE SEQUENCE</scope>
    <source>
        <strain evidence="3">CBS6341</strain>
    </source>
</reference>
<feature type="region of interest" description="Disordered" evidence="2">
    <location>
        <begin position="1"/>
        <end position="25"/>
    </location>
</feature>
<dbReference type="EMBL" id="JAEUBF010000782">
    <property type="protein sequence ID" value="KAH3675056.1"/>
    <property type="molecule type" value="Genomic_DNA"/>
</dbReference>
<proteinExistence type="predicted"/>
<organism evidence="3 4">
    <name type="scientific">Wickerhamomyces mucosus</name>
    <dbReference type="NCBI Taxonomy" id="1378264"/>
    <lineage>
        <taxon>Eukaryota</taxon>
        <taxon>Fungi</taxon>
        <taxon>Dikarya</taxon>
        <taxon>Ascomycota</taxon>
        <taxon>Saccharomycotina</taxon>
        <taxon>Saccharomycetes</taxon>
        <taxon>Phaffomycetales</taxon>
        <taxon>Wickerhamomycetaceae</taxon>
        <taxon>Wickerhamomyces</taxon>
    </lineage>
</organism>
<keyword evidence="4" id="KW-1185">Reference proteome</keyword>
<dbReference type="OrthoDB" id="3980803at2759"/>
<feature type="compositionally biased region" description="Polar residues" evidence="2">
    <location>
        <begin position="16"/>
        <end position="25"/>
    </location>
</feature>
<evidence type="ECO:0000313" key="3">
    <source>
        <dbReference type="EMBL" id="KAH3675056.1"/>
    </source>
</evidence>
<accession>A0A9P8PN25</accession>